<evidence type="ECO:0000313" key="3">
    <source>
        <dbReference type="Proteomes" id="UP001204144"/>
    </source>
</evidence>
<dbReference type="EMBL" id="RJUF01000001">
    <property type="protein sequence ID" value="MCP9761485.1"/>
    <property type="molecule type" value="Genomic_DNA"/>
</dbReference>
<gene>
    <name evidence="2" type="ORF">EGI31_00850</name>
</gene>
<reference evidence="2 3" key="1">
    <citation type="submission" date="2018-11" db="EMBL/GenBank/DDBJ databases">
        <title>Novel bacteria species description.</title>
        <authorList>
            <person name="Han J.-H."/>
        </authorList>
    </citation>
    <scope>NUCLEOTIDE SEQUENCE [LARGE SCALE GENOMIC DNA]</scope>
    <source>
        <strain evidence="2 3">KCTC23259</strain>
    </source>
</reference>
<dbReference type="AlphaFoldDB" id="A0AAE3KVP2"/>
<evidence type="ECO:0000313" key="2">
    <source>
        <dbReference type="EMBL" id="MCP9761485.1"/>
    </source>
</evidence>
<keyword evidence="1" id="KW-0472">Membrane</keyword>
<keyword evidence="1" id="KW-1133">Transmembrane helix</keyword>
<feature type="transmembrane region" description="Helical" evidence="1">
    <location>
        <begin position="20"/>
        <end position="40"/>
    </location>
</feature>
<accession>A0AAE3KVP2</accession>
<proteinExistence type="predicted"/>
<dbReference type="Proteomes" id="UP001204144">
    <property type="component" value="Unassembled WGS sequence"/>
</dbReference>
<keyword evidence="1" id="KW-0812">Transmembrane</keyword>
<keyword evidence="3" id="KW-1185">Reference proteome</keyword>
<organism evidence="2 3">
    <name type="scientific">Lacihabitans soyangensis</name>
    <dbReference type="NCBI Taxonomy" id="869394"/>
    <lineage>
        <taxon>Bacteria</taxon>
        <taxon>Pseudomonadati</taxon>
        <taxon>Bacteroidota</taxon>
        <taxon>Cytophagia</taxon>
        <taxon>Cytophagales</taxon>
        <taxon>Leadbetterellaceae</taxon>
        <taxon>Lacihabitans</taxon>
    </lineage>
</organism>
<protein>
    <submittedName>
        <fullName evidence="2">Uncharacterized protein</fullName>
    </submittedName>
</protein>
<name>A0AAE3KVP2_9BACT</name>
<comment type="caution">
    <text evidence="2">The sequence shown here is derived from an EMBL/GenBank/DDBJ whole genome shotgun (WGS) entry which is preliminary data.</text>
</comment>
<sequence length="87" mass="9721">MISSEIGITIHSFFRKSSTCFIWSLFLVIKVSTLLVAFLISSSNSFLSSLGINALSVFLIFEFQIYDSKLISEGILTIFDFDATPLK</sequence>
<evidence type="ECO:0000256" key="1">
    <source>
        <dbReference type="SAM" id="Phobius"/>
    </source>
</evidence>